<evidence type="ECO:0000256" key="5">
    <source>
        <dbReference type="ARBA" id="ARBA00022989"/>
    </source>
</evidence>
<evidence type="ECO:0000259" key="8">
    <source>
        <dbReference type="PROSITE" id="PS50850"/>
    </source>
</evidence>
<reference evidence="9 10" key="1">
    <citation type="submission" date="2021-12" db="EMBL/GenBank/DDBJ databases">
        <title>Genome sequence of Kibdelosporangium philippinense ATCC 49844.</title>
        <authorList>
            <person name="Fedorov E.A."/>
            <person name="Omeragic M."/>
            <person name="Shalygina K.F."/>
            <person name="Maclea K.S."/>
        </authorList>
    </citation>
    <scope>NUCLEOTIDE SEQUENCE [LARGE SCALE GENOMIC DNA]</scope>
    <source>
        <strain evidence="9 10">ATCC 49844</strain>
    </source>
</reference>
<dbReference type="Proteomes" id="UP001521150">
    <property type="component" value="Unassembled WGS sequence"/>
</dbReference>
<dbReference type="InterPro" id="IPR020846">
    <property type="entry name" value="MFS_dom"/>
</dbReference>
<feature type="transmembrane region" description="Helical" evidence="7">
    <location>
        <begin position="367"/>
        <end position="389"/>
    </location>
</feature>
<feature type="transmembrane region" description="Helical" evidence="7">
    <location>
        <begin position="104"/>
        <end position="133"/>
    </location>
</feature>
<keyword evidence="6 7" id="KW-0472">Membrane</keyword>
<dbReference type="RefSeq" id="WP_233727838.1">
    <property type="nucleotide sequence ID" value="NZ_JAJVCN010000002.1"/>
</dbReference>
<feature type="transmembrane region" description="Helical" evidence="7">
    <location>
        <begin position="48"/>
        <end position="68"/>
    </location>
</feature>
<dbReference type="InterPro" id="IPR036259">
    <property type="entry name" value="MFS_trans_sf"/>
</dbReference>
<dbReference type="CDD" id="cd06173">
    <property type="entry name" value="MFS_MefA_like"/>
    <property type="match status" value="1"/>
</dbReference>
<keyword evidence="2" id="KW-0813">Transport</keyword>
<sequence>MKLFIDRRPLRIPAFRRLWTASAISAVGGSFSLVAIPTQLFTLTGSSAAIGLSAVISTAALVVSALWSGALADVMDCRRLLLIGNAGLGLTYVGLWLNPGSVPVLLALVALHGISFGATMTTTGTAVPFVVPAEQLVAANSLNALTRYTGAAVGPLIAGLLIPIVGLSTLYLLDALALIIVLWAVAKLPAMPRRGQRVQLGEGFRYLARDRVLVAILAVDLAAMVFAMPVALFPELAEQTYGGPAGGGVELGLLFAAYPTGVLLAGLFSGTFSHARRHGALVASAALAWGGCVVVLSLAAHLLIAVLALVTGGAVNFVLSTFRNAISQVHTDDALRGRIQGSLTVVLMGGPQLSNVVHGFGGAWLGAQWAVGFGGALTVVAVALVLRAIPDLWRYKSP</sequence>
<evidence type="ECO:0000256" key="7">
    <source>
        <dbReference type="SAM" id="Phobius"/>
    </source>
</evidence>
<feature type="transmembrane region" description="Helical" evidence="7">
    <location>
        <begin position="21"/>
        <end position="42"/>
    </location>
</feature>
<evidence type="ECO:0000256" key="3">
    <source>
        <dbReference type="ARBA" id="ARBA00022475"/>
    </source>
</evidence>
<feature type="transmembrane region" description="Helical" evidence="7">
    <location>
        <begin position="212"/>
        <end position="233"/>
    </location>
</feature>
<protein>
    <submittedName>
        <fullName evidence="9">MFS transporter</fullName>
    </submittedName>
</protein>
<dbReference type="Pfam" id="PF05977">
    <property type="entry name" value="MFS_3"/>
    <property type="match status" value="1"/>
</dbReference>
<evidence type="ECO:0000313" key="10">
    <source>
        <dbReference type="Proteomes" id="UP001521150"/>
    </source>
</evidence>
<feature type="transmembrane region" description="Helical" evidence="7">
    <location>
        <begin position="253"/>
        <end position="272"/>
    </location>
</feature>
<keyword evidence="4 7" id="KW-0812">Transmembrane</keyword>
<gene>
    <name evidence="9" type="ORF">LWC34_26450</name>
</gene>
<feature type="transmembrane region" description="Helical" evidence="7">
    <location>
        <begin position="171"/>
        <end position="191"/>
    </location>
</feature>
<dbReference type="PANTHER" id="PTHR23513:SF9">
    <property type="entry name" value="ENTEROBACTIN EXPORTER ENTS"/>
    <property type="match status" value="1"/>
</dbReference>
<feature type="transmembrane region" description="Helical" evidence="7">
    <location>
        <begin position="80"/>
        <end position="98"/>
    </location>
</feature>
<evidence type="ECO:0000256" key="2">
    <source>
        <dbReference type="ARBA" id="ARBA00022448"/>
    </source>
</evidence>
<dbReference type="EMBL" id="JAJVCN010000002">
    <property type="protein sequence ID" value="MCE7006348.1"/>
    <property type="molecule type" value="Genomic_DNA"/>
</dbReference>
<dbReference type="Gene3D" id="1.20.1250.20">
    <property type="entry name" value="MFS general substrate transporter like domains"/>
    <property type="match status" value="1"/>
</dbReference>
<keyword evidence="10" id="KW-1185">Reference proteome</keyword>
<comment type="caution">
    <text evidence="9">The sequence shown here is derived from an EMBL/GenBank/DDBJ whole genome shotgun (WGS) entry which is preliminary data.</text>
</comment>
<evidence type="ECO:0000256" key="4">
    <source>
        <dbReference type="ARBA" id="ARBA00022692"/>
    </source>
</evidence>
<dbReference type="InterPro" id="IPR010290">
    <property type="entry name" value="TM_effector"/>
</dbReference>
<feature type="domain" description="Major facilitator superfamily (MFS) profile" evidence="8">
    <location>
        <begin position="211"/>
        <end position="398"/>
    </location>
</feature>
<comment type="subcellular location">
    <subcellularLocation>
        <location evidence="1">Cell inner membrane</location>
        <topology evidence="1">Multi-pass membrane protein</topology>
    </subcellularLocation>
</comment>
<dbReference type="SUPFAM" id="SSF103473">
    <property type="entry name" value="MFS general substrate transporter"/>
    <property type="match status" value="1"/>
</dbReference>
<accession>A0ABS8ZIR6</accession>
<proteinExistence type="predicted"/>
<evidence type="ECO:0000256" key="1">
    <source>
        <dbReference type="ARBA" id="ARBA00004429"/>
    </source>
</evidence>
<keyword evidence="5 7" id="KW-1133">Transmembrane helix</keyword>
<dbReference type="PANTHER" id="PTHR23513">
    <property type="entry name" value="INTEGRAL MEMBRANE EFFLUX PROTEIN-RELATED"/>
    <property type="match status" value="1"/>
</dbReference>
<dbReference type="PROSITE" id="PS50850">
    <property type="entry name" value="MFS"/>
    <property type="match status" value="1"/>
</dbReference>
<feature type="transmembrane region" description="Helical" evidence="7">
    <location>
        <begin position="145"/>
        <end position="165"/>
    </location>
</feature>
<evidence type="ECO:0000313" key="9">
    <source>
        <dbReference type="EMBL" id="MCE7006348.1"/>
    </source>
</evidence>
<evidence type="ECO:0000256" key="6">
    <source>
        <dbReference type="ARBA" id="ARBA00023136"/>
    </source>
</evidence>
<keyword evidence="3" id="KW-1003">Cell membrane</keyword>
<organism evidence="9 10">
    <name type="scientific">Kibdelosporangium philippinense</name>
    <dbReference type="NCBI Taxonomy" id="211113"/>
    <lineage>
        <taxon>Bacteria</taxon>
        <taxon>Bacillati</taxon>
        <taxon>Actinomycetota</taxon>
        <taxon>Actinomycetes</taxon>
        <taxon>Pseudonocardiales</taxon>
        <taxon>Pseudonocardiaceae</taxon>
        <taxon>Kibdelosporangium</taxon>
    </lineage>
</organism>
<name>A0ABS8ZIR6_9PSEU</name>